<dbReference type="Pfam" id="PF06463">
    <property type="entry name" value="Mob_synth_C"/>
    <property type="match status" value="1"/>
</dbReference>
<dbReference type="InterPro" id="IPR007197">
    <property type="entry name" value="rSAM"/>
</dbReference>
<evidence type="ECO:0000256" key="4">
    <source>
        <dbReference type="ARBA" id="ARBA00022691"/>
    </source>
</evidence>
<dbReference type="SFLD" id="SFLDG01383">
    <property type="entry name" value="cyclic_pyranopterin_phosphate"/>
    <property type="match status" value="1"/>
</dbReference>
<evidence type="ECO:0000256" key="2">
    <source>
        <dbReference type="ARBA" id="ARBA00012167"/>
    </source>
</evidence>
<dbReference type="PROSITE" id="PS01305">
    <property type="entry name" value="MOAA_NIFB_PQQE"/>
    <property type="match status" value="1"/>
</dbReference>
<dbReference type="SFLD" id="SFLDG01386">
    <property type="entry name" value="main_SPASM_domain-containing"/>
    <property type="match status" value="1"/>
</dbReference>
<evidence type="ECO:0000256" key="3">
    <source>
        <dbReference type="ARBA" id="ARBA00022485"/>
    </source>
</evidence>
<dbReference type="PANTHER" id="PTHR22960:SF0">
    <property type="entry name" value="MOLYBDENUM COFACTOR BIOSYNTHESIS PROTEIN 1"/>
    <property type="match status" value="1"/>
</dbReference>
<keyword evidence="10" id="KW-0501">Molybdenum cofactor biosynthesis</keyword>
<dbReference type="Gene3D" id="3.20.20.70">
    <property type="entry name" value="Aldolase class I"/>
    <property type="match status" value="1"/>
</dbReference>
<organism evidence="14 15">
    <name type="scientific">Muriicola soli</name>
    <dbReference type="NCBI Taxonomy" id="2507538"/>
    <lineage>
        <taxon>Bacteria</taxon>
        <taxon>Pseudomonadati</taxon>
        <taxon>Bacteroidota</taxon>
        <taxon>Flavobacteriia</taxon>
        <taxon>Flavobacteriales</taxon>
        <taxon>Flavobacteriaceae</taxon>
        <taxon>Muriicola</taxon>
    </lineage>
</organism>
<keyword evidence="9" id="KW-0342">GTP-binding</keyword>
<dbReference type="OrthoDB" id="9763993at2"/>
<comment type="cofactor">
    <cofactor evidence="1">
        <name>[4Fe-4S] cluster</name>
        <dbReference type="ChEBI" id="CHEBI:49883"/>
    </cofactor>
</comment>
<comment type="catalytic activity">
    <reaction evidence="12">
        <text>GTP + AH2 + S-adenosyl-L-methionine = (8S)-3',8-cyclo-7,8-dihydroguanosine 5'-triphosphate + 5'-deoxyadenosine + L-methionine + A + H(+)</text>
        <dbReference type="Rhea" id="RHEA:49576"/>
        <dbReference type="ChEBI" id="CHEBI:13193"/>
        <dbReference type="ChEBI" id="CHEBI:15378"/>
        <dbReference type="ChEBI" id="CHEBI:17319"/>
        <dbReference type="ChEBI" id="CHEBI:17499"/>
        <dbReference type="ChEBI" id="CHEBI:37565"/>
        <dbReference type="ChEBI" id="CHEBI:57844"/>
        <dbReference type="ChEBI" id="CHEBI:59789"/>
        <dbReference type="ChEBI" id="CHEBI:131766"/>
        <dbReference type="EC" id="4.1.99.22"/>
    </reaction>
</comment>
<evidence type="ECO:0000256" key="11">
    <source>
        <dbReference type="ARBA" id="ARBA00023239"/>
    </source>
</evidence>
<dbReference type="SUPFAM" id="SSF102114">
    <property type="entry name" value="Radical SAM enzymes"/>
    <property type="match status" value="1"/>
</dbReference>
<protein>
    <recommendedName>
        <fullName evidence="2">GTP 3',8-cyclase</fullName>
        <ecNumber evidence="2">4.1.99.22</ecNumber>
    </recommendedName>
</protein>
<dbReference type="InterPro" id="IPR040064">
    <property type="entry name" value="MoaA-like"/>
</dbReference>
<dbReference type="PANTHER" id="PTHR22960">
    <property type="entry name" value="MOLYBDOPTERIN COFACTOR SYNTHESIS PROTEIN A"/>
    <property type="match status" value="1"/>
</dbReference>
<proteinExistence type="predicted"/>
<dbReference type="InterPro" id="IPR010505">
    <property type="entry name" value="MoaA_twitch"/>
</dbReference>
<dbReference type="SMART" id="SM00729">
    <property type="entry name" value="Elp3"/>
    <property type="match status" value="1"/>
</dbReference>
<keyword evidence="4" id="KW-0949">S-adenosyl-L-methionine</keyword>
<accession>A0A411E8X1</accession>
<dbReference type="CDD" id="cd01335">
    <property type="entry name" value="Radical_SAM"/>
    <property type="match status" value="1"/>
</dbReference>
<dbReference type="SFLD" id="SFLDS00029">
    <property type="entry name" value="Radical_SAM"/>
    <property type="match status" value="1"/>
</dbReference>
<evidence type="ECO:0000259" key="13">
    <source>
        <dbReference type="PROSITE" id="PS51918"/>
    </source>
</evidence>
<keyword evidence="8" id="KW-0411">Iron-sulfur</keyword>
<dbReference type="GO" id="GO:0061799">
    <property type="term" value="F:cyclic pyranopterin monophosphate synthase activity"/>
    <property type="evidence" value="ECO:0007669"/>
    <property type="project" value="TreeGrafter"/>
</dbReference>
<dbReference type="GO" id="GO:0005525">
    <property type="term" value="F:GTP binding"/>
    <property type="evidence" value="ECO:0007669"/>
    <property type="project" value="UniProtKB-KW"/>
</dbReference>
<dbReference type="AlphaFoldDB" id="A0A411E8X1"/>
<dbReference type="InterPro" id="IPR000385">
    <property type="entry name" value="MoaA_NifB_PqqE_Fe-S-bd_CS"/>
</dbReference>
<gene>
    <name evidence="14" type="primary">moaA</name>
    <name evidence="14" type="ORF">EQY75_06310</name>
</gene>
<sequence>MLIDNHNRQINYLRLAVTDRCNLRCHYCMPAEGINFAKNKNLLTIKELKLLAETVVDQGIDKIRITGGEPFVRKDLMELLRHLASLSGIKELSMTTNATLIGPYIQELKDLGITNINLSLDAINRETFEKITRRDQYDVVFGNLMKMIEEGFNLRINFIVLENQNVQDLIPILKLQEHYPVSVRYLEEMPFNGGTKEFEAITWNYKKILDYVRSHYPELKKLESPKTSTSINYKIPGHAGSFGIIPSFSRTFCGSCNRLRITATGDVITCLYGKPKMNVRELLRGENPESELRTSIEKVIGMRAKTGFDAQREHQGVFENSMTSIGG</sequence>
<keyword evidence="15" id="KW-1185">Reference proteome</keyword>
<dbReference type="EC" id="4.1.99.22" evidence="2"/>
<dbReference type="InterPro" id="IPR013785">
    <property type="entry name" value="Aldolase_TIM"/>
</dbReference>
<reference evidence="14 15" key="1">
    <citation type="submission" date="2019-01" db="EMBL/GenBank/DDBJ databases">
        <title>Muriicola soli sp. nov., isolated from soil.</title>
        <authorList>
            <person name="Kang H.J."/>
            <person name="Kim S.B."/>
        </authorList>
    </citation>
    <scope>NUCLEOTIDE SEQUENCE [LARGE SCALE GENOMIC DNA]</scope>
    <source>
        <strain evidence="14 15">MMS17-SY002</strain>
    </source>
</reference>
<dbReference type="CDD" id="cd21117">
    <property type="entry name" value="Twitch_MoaA"/>
    <property type="match status" value="1"/>
</dbReference>
<dbReference type="NCBIfam" id="TIGR02666">
    <property type="entry name" value="moaA"/>
    <property type="match status" value="1"/>
</dbReference>
<evidence type="ECO:0000256" key="1">
    <source>
        <dbReference type="ARBA" id="ARBA00001966"/>
    </source>
</evidence>
<keyword evidence="3" id="KW-0004">4Fe-4S</keyword>
<dbReference type="InterPro" id="IPR050105">
    <property type="entry name" value="MoCo_biosynth_MoaA/MoaC"/>
</dbReference>
<dbReference type="GO" id="GO:0006777">
    <property type="term" value="P:Mo-molybdopterin cofactor biosynthetic process"/>
    <property type="evidence" value="ECO:0007669"/>
    <property type="project" value="UniProtKB-KW"/>
</dbReference>
<dbReference type="GO" id="GO:0051539">
    <property type="term" value="F:4 iron, 4 sulfur cluster binding"/>
    <property type="evidence" value="ECO:0007669"/>
    <property type="project" value="UniProtKB-KW"/>
</dbReference>
<dbReference type="InterPro" id="IPR006638">
    <property type="entry name" value="Elp3/MiaA/NifB-like_rSAM"/>
</dbReference>
<dbReference type="Pfam" id="PF04055">
    <property type="entry name" value="Radical_SAM"/>
    <property type="match status" value="1"/>
</dbReference>
<keyword evidence="6" id="KW-0547">Nucleotide-binding</keyword>
<feature type="domain" description="Radical SAM core" evidence="13">
    <location>
        <begin position="5"/>
        <end position="218"/>
    </location>
</feature>
<evidence type="ECO:0000256" key="12">
    <source>
        <dbReference type="ARBA" id="ARBA00048697"/>
    </source>
</evidence>
<keyword evidence="5" id="KW-0479">Metal-binding</keyword>
<dbReference type="Proteomes" id="UP000290889">
    <property type="component" value="Chromosome"/>
</dbReference>
<evidence type="ECO:0000256" key="8">
    <source>
        <dbReference type="ARBA" id="ARBA00023014"/>
    </source>
</evidence>
<dbReference type="RefSeq" id="WP_129603897.1">
    <property type="nucleotide sequence ID" value="NZ_CP035544.1"/>
</dbReference>
<evidence type="ECO:0000256" key="10">
    <source>
        <dbReference type="ARBA" id="ARBA00023150"/>
    </source>
</evidence>
<dbReference type="InterPro" id="IPR058240">
    <property type="entry name" value="rSAM_sf"/>
</dbReference>
<dbReference type="UniPathway" id="UPA00344"/>
<evidence type="ECO:0000256" key="5">
    <source>
        <dbReference type="ARBA" id="ARBA00022723"/>
    </source>
</evidence>
<dbReference type="GO" id="GO:0046872">
    <property type="term" value="F:metal ion binding"/>
    <property type="evidence" value="ECO:0007669"/>
    <property type="project" value="UniProtKB-KW"/>
</dbReference>
<evidence type="ECO:0000256" key="7">
    <source>
        <dbReference type="ARBA" id="ARBA00023004"/>
    </source>
</evidence>
<keyword evidence="7" id="KW-0408">Iron</keyword>
<dbReference type="SFLD" id="SFLDG01067">
    <property type="entry name" value="SPASM/twitch_domain_containing"/>
    <property type="match status" value="1"/>
</dbReference>
<dbReference type="GO" id="GO:0061798">
    <property type="term" value="F:GTP 3',8'-cyclase activity"/>
    <property type="evidence" value="ECO:0007669"/>
    <property type="project" value="UniProtKB-EC"/>
</dbReference>
<keyword evidence="11" id="KW-0456">Lyase</keyword>
<dbReference type="KEGG" id="mur:EQY75_06310"/>
<evidence type="ECO:0000313" key="15">
    <source>
        <dbReference type="Proteomes" id="UP000290889"/>
    </source>
</evidence>
<dbReference type="EMBL" id="CP035544">
    <property type="protein sequence ID" value="QBA64175.1"/>
    <property type="molecule type" value="Genomic_DNA"/>
</dbReference>
<evidence type="ECO:0000256" key="9">
    <source>
        <dbReference type="ARBA" id="ARBA00023134"/>
    </source>
</evidence>
<dbReference type="InterPro" id="IPR013483">
    <property type="entry name" value="MoaA"/>
</dbReference>
<name>A0A411E8X1_9FLAO</name>
<evidence type="ECO:0000256" key="6">
    <source>
        <dbReference type="ARBA" id="ARBA00022741"/>
    </source>
</evidence>
<evidence type="ECO:0000313" key="14">
    <source>
        <dbReference type="EMBL" id="QBA64175.1"/>
    </source>
</evidence>
<dbReference type="PROSITE" id="PS51918">
    <property type="entry name" value="RADICAL_SAM"/>
    <property type="match status" value="1"/>
</dbReference>